<dbReference type="Pfam" id="PF02463">
    <property type="entry name" value="SMC_N"/>
    <property type="match status" value="1"/>
</dbReference>
<dbReference type="InterPro" id="IPR001238">
    <property type="entry name" value="DNA-binding_RecF"/>
</dbReference>
<dbReference type="InterPro" id="IPR042174">
    <property type="entry name" value="RecF_2"/>
</dbReference>
<comment type="subcellular location">
    <subcellularLocation>
        <location evidence="10">Cytoplasm</location>
    </subcellularLocation>
</comment>
<dbReference type="PANTHER" id="PTHR32182:SF0">
    <property type="entry name" value="DNA REPLICATION AND REPAIR PROTEIN RECF"/>
    <property type="match status" value="1"/>
</dbReference>
<dbReference type="PANTHER" id="PTHR32182">
    <property type="entry name" value="DNA REPLICATION AND REPAIR PROTEIN RECF"/>
    <property type="match status" value="1"/>
</dbReference>
<dbReference type="GO" id="GO:0006302">
    <property type="term" value="P:double-strand break repair"/>
    <property type="evidence" value="ECO:0007669"/>
    <property type="project" value="TreeGrafter"/>
</dbReference>
<evidence type="ECO:0000256" key="6">
    <source>
        <dbReference type="ARBA" id="ARBA00023125"/>
    </source>
</evidence>
<evidence type="ECO:0000256" key="10">
    <source>
        <dbReference type="HAMAP-Rule" id="MF_00365"/>
    </source>
</evidence>
<keyword evidence="1 10" id="KW-0963">Cytoplasm</keyword>
<dbReference type="AlphaFoldDB" id="A0A1Y2SYG0"/>
<dbReference type="GO" id="GO:0006260">
    <property type="term" value="P:DNA replication"/>
    <property type="evidence" value="ECO:0007669"/>
    <property type="project" value="UniProtKB-UniRule"/>
</dbReference>
<evidence type="ECO:0000256" key="5">
    <source>
        <dbReference type="ARBA" id="ARBA00022840"/>
    </source>
</evidence>
<dbReference type="GO" id="GO:0005737">
    <property type="term" value="C:cytoplasm"/>
    <property type="evidence" value="ECO:0007669"/>
    <property type="project" value="UniProtKB-SubCell"/>
</dbReference>
<evidence type="ECO:0000313" key="12">
    <source>
        <dbReference type="EMBL" id="OTA29159.1"/>
    </source>
</evidence>
<evidence type="ECO:0000256" key="8">
    <source>
        <dbReference type="ARBA" id="ARBA00023236"/>
    </source>
</evidence>
<keyword evidence="3 10" id="KW-0547">Nucleotide-binding</keyword>
<evidence type="ECO:0000313" key="13">
    <source>
        <dbReference type="Proteomes" id="UP000243540"/>
    </source>
</evidence>
<evidence type="ECO:0000256" key="4">
    <source>
        <dbReference type="ARBA" id="ARBA00022763"/>
    </source>
</evidence>
<keyword evidence="2 10" id="KW-0235">DNA replication</keyword>
<evidence type="ECO:0000256" key="9">
    <source>
        <dbReference type="ARBA" id="ARBA00025401"/>
    </source>
</evidence>
<dbReference type="Gene3D" id="1.20.1050.90">
    <property type="entry name" value="RecF/RecN/SMC, N-terminal domain"/>
    <property type="match status" value="1"/>
</dbReference>
<dbReference type="EMBL" id="NEKC01000008">
    <property type="protein sequence ID" value="OTA29159.1"/>
    <property type="molecule type" value="Genomic_DNA"/>
</dbReference>
<sequence>MYISRLALDHFRSWEQCLLDLAPGITIFYGENGIGKTNIVEAVEFLSTGMSHRASSAKPLIQAGQPSAHIRANVEFSADLQTQYAVTLSSRGGHRARVNGGASGFLRDVLGQVPSVTFAPEDQRLVSAEPALRRQFLDTAATVLFPQYYELLQRYTHIAKQRAALLKNVAALRMQGDADLSQVFLGLEIWTTQLVQTGLELTDLRAEVCQKLAEPFARIYRHVAGETQRIQLTYLPSYGDDEYDAVIAHYQRLFDGEVAQARNLIGPHRDDLEFSLNGMNAKDYASNGEMWSIALALKMALFEVMKEAKETIPILILDDVFAQLDNARRSQILDFASQNDQVLITVAAKDDVPAQLLSTKLQERVHFVDVEELRQAEEKLAEMPKLEDFLKHDA</sequence>
<name>A0A1Y2SYG0_9BIFI</name>
<dbReference type="GO" id="GO:0000731">
    <property type="term" value="P:DNA synthesis involved in DNA repair"/>
    <property type="evidence" value="ECO:0007669"/>
    <property type="project" value="TreeGrafter"/>
</dbReference>
<dbReference type="STRING" id="1160091.B9T39_04580"/>
<keyword evidence="8 10" id="KW-0742">SOS response</keyword>
<evidence type="ECO:0000259" key="11">
    <source>
        <dbReference type="Pfam" id="PF02463"/>
    </source>
</evidence>
<dbReference type="SUPFAM" id="SSF52540">
    <property type="entry name" value="P-loop containing nucleoside triphosphate hydrolases"/>
    <property type="match status" value="1"/>
</dbReference>
<gene>
    <name evidence="10" type="primary">recF</name>
    <name evidence="12" type="ORF">B9T39_04580</name>
</gene>
<evidence type="ECO:0000256" key="7">
    <source>
        <dbReference type="ARBA" id="ARBA00023204"/>
    </source>
</evidence>
<evidence type="ECO:0000256" key="1">
    <source>
        <dbReference type="ARBA" id="ARBA00022490"/>
    </source>
</evidence>
<keyword evidence="7 10" id="KW-0234">DNA repair</keyword>
<dbReference type="GO" id="GO:0005524">
    <property type="term" value="F:ATP binding"/>
    <property type="evidence" value="ECO:0007669"/>
    <property type="project" value="UniProtKB-UniRule"/>
</dbReference>
<organism evidence="12 13">
    <name type="scientific">Alloscardovia macacae</name>
    <dbReference type="NCBI Taxonomy" id="1160091"/>
    <lineage>
        <taxon>Bacteria</taxon>
        <taxon>Bacillati</taxon>
        <taxon>Actinomycetota</taxon>
        <taxon>Actinomycetes</taxon>
        <taxon>Bifidobacteriales</taxon>
        <taxon>Bifidobacteriaceae</taxon>
        <taxon>Alloscardovia</taxon>
    </lineage>
</organism>
<keyword evidence="6 10" id="KW-0238">DNA-binding</keyword>
<dbReference type="GO" id="GO:0009432">
    <property type="term" value="P:SOS response"/>
    <property type="evidence" value="ECO:0007669"/>
    <property type="project" value="UniProtKB-UniRule"/>
</dbReference>
<dbReference type="GO" id="GO:0003697">
    <property type="term" value="F:single-stranded DNA binding"/>
    <property type="evidence" value="ECO:0007669"/>
    <property type="project" value="UniProtKB-UniRule"/>
</dbReference>
<dbReference type="HAMAP" id="MF_00365">
    <property type="entry name" value="RecF"/>
    <property type="match status" value="1"/>
</dbReference>
<keyword evidence="5 10" id="KW-0067">ATP-binding</keyword>
<dbReference type="InterPro" id="IPR027417">
    <property type="entry name" value="P-loop_NTPase"/>
</dbReference>
<dbReference type="InterPro" id="IPR003395">
    <property type="entry name" value="RecF/RecN/SMC_N"/>
</dbReference>
<accession>A0A1Y2SYG0</accession>
<dbReference type="Gene3D" id="3.40.50.300">
    <property type="entry name" value="P-loop containing nucleotide triphosphate hydrolases"/>
    <property type="match status" value="1"/>
</dbReference>
<proteinExistence type="inferred from homology"/>
<protein>
    <recommendedName>
        <fullName evidence="10">DNA replication and repair protein RecF</fullName>
    </recommendedName>
</protein>
<comment type="caution">
    <text evidence="12">The sequence shown here is derived from an EMBL/GenBank/DDBJ whole genome shotgun (WGS) entry which is preliminary data.</text>
</comment>
<comment type="function">
    <text evidence="9 10">The RecF protein is involved in DNA metabolism; it is required for DNA replication and normal SOS inducibility. RecF binds preferentially to single-stranded, linear DNA. It also seems to bind ATP.</text>
</comment>
<evidence type="ECO:0000256" key="2">
    <source>
        <dbReference type="ARBA" id="ARBA00022705"/>
    </source>
</evidence>
<dbReference type="NCBIfam" id="TIGR00611">
    <property type="entry name" value="recf"/>
    <property type="match status" value="1"/>
</dbReference>
<feature type="domain" description="RecF/RecN/SMC N-terminal" evidence="11">
    <location>
        <begin position="2"/>
        <end position="348"/>
    </location>
</feature>
<keyword evidence="4 10" id="KW-0227">DNA damage</keyword>
<dbReference type="RefSeq" id="WP_086106639.1">
    <property type="nucleotide sequence ID" value="NZ_NEKC01000008.1"/>
</dbReference>
<evidence type="ECO:0000256" key="3">
    <source>
        <dbReference type="ARBA" id="ARBA00022741"/>
    </source>
</evidence>
<feature type="binding site" evidence="10">
    <location>
        <begin position="30"/>
        <end position="37"/>
    </location>
    <ligand>
        <name>ATP</name>
        <dbReference type="ChEBI" id="CHEBI:30616"/>
    </ligand>
</feature>
<reference evidence="12 13" key="1">
    <citation type="submission" date="2017-04" db="EMBL/GenBank/DDBJ databases">
        <title>Draft genome sequences of Alloscardovia macacae UMA81211 and UMA81212 isolated from the feces of a rhesus macaque (Macaca mulatta).</title>
        <authorList>
            <person name="Albert K."/>
            <person name="Sela D.A."/>
        </authorList>
    </citation>
    <scope>NUCLEOTIDE SEQUENCE [LARGE SCALE GENOMIC DNA]</scope>
    <source>
        <strain evidence="12 13">UMA81212</strain>
    </source>
</reference>
<comment type="similarity">
    <text evidence="10">Belongs to the RecF family.</text>
</comment>
<dbReference type="Proteomes" id="UP000243540">
    <property type="component" value="Unassembled WGS sequence"/>
</dbReference>